<sequence length="153" mass="16022">MNQRKKKRKQTLKGSSKMARFAGLTKGQTRSNSQKDSTPIAGDFEADAAIATIVAEEEILPSVESVDIVSEPLGLLVNDVLVNPISAPIGAASPFSDEPVPAGSTEFTSQVSNGKEDDEDVDASPLSPVGPETSASVEEQHSPIPLLTNHASP</sequence>
<evidence type="ECO:0000313" key="3">
    <source>
        <dbReference type="Proteomes" id="UP000886595"/>
    </source>
</evidence>
<dbReference type="Proteomes" id="UP000886595">
    <property type="component" value="Unassembled WGS sequence"/>
</dbReference>
<evidence type="ECO:0000313" key="2">
    <source>
        <dbReference type="EMBL" id="KAG2307375.1"/>
    </source>
</evidence>
<evidence type="ECO:0000256" key="1">
    <source>
        <dbReference type="SAM" id="MobiDB-lite"/>
    </source>
</evidence>
<dbReference type="AlphaFoldDB" id="A0A8X7SKF1"/>
<accession>A0A8X7SKF1</accession>
<organism evidence="2 3">
    <name type="scientific">Brassica carinata</name>
    <name type="common">Ethiopian mustard</name>
    <name type="synonym">Abyssinian cabbage</name>
    <dbReference type="NCBI Taxonomy" id="52824"/>
    <lineage>
        <taxon>Eukaryota</taxon>
        <taxon>Viridiplantae</taxon>
        <taxon>Streptophyta</taxon>
        <taxon>Embryophyta</taxon>
        <taxon>Tracheophyta</taxon>
        <taxon>Spermatophyta</taxon>
        <taxon>Magnoliopsida</taxon>
        <taxon>eudicotyledons</taxon>
        <taxon>Gunneridae</taxon>
        <taxon>Pentapetalae</taxon>
        <taxon>rosids</taxon>
        <taxon>malvids</taxon>
        <taxon>Brassicales</taxon>
        <taxon>Brassicaceae</taxon>
        <taxon>Brassiceae</taxon>
        <taxon>Brassica</taxon>
    </lineage>
</organism>
<protein>
    <submittedName>
        <fullName evidence="2">Uncharacterized protein</fullName>
    </submittedName>
</protein>
<keyword evidence="3" id="KW-1185">Reference proteome</keyword>
<proteinExistence type="predicted"/>
<feature type="compositionally biased region" description="Basic residues" evidence="1">
    <location>
        <begin position="1"/>
        <end position="11"/>
    </location>
</feature>
<name>A0A8X7SKF1_BRACI</name>
<feature type="region of interest" description="Disordered" evidence="1">
    <location>
        <begin position="87"/>
        <end position="153"/>
    </location>
</feature>
<dbReference type="EMBL" id="JAAMPC010000006">
    <property type="protein sequence ID" value="KAG2307375.1"/>
    <property type="molecule type" value="Genomic_DNA"/>
</dbReference>
<feature type="region of interest" description="Disordered" evidence="1">
    <location>
        <begin position="1"/>
        <end position="41"/>
    </location>
</feature>
<comment type="caution">
    <text evidence="2">The sequence shown here is derived from an EMBL/GenBank/DDBJ whole genome shotgun (WGS) entry which is preliminary data.</text>
</comment>
<reference evidence="2 3" key="1">
    <citation type="submission" date="2020-02" db="EMBL/GenBank/DDBJ databases">
        <authorList>
            <person name="Ma Q."/>
            <person name="Huang Y."/>
            <person name="Song X."/>
            <person name="Pei D."/>
        </authorList>
    </citation>
    <scope>NUCLEOTIDE SEQUENCE [LARGE SCALE GENOMIC DNA]</scope>
    <source>
        <strain evidence="2">Sxm20200214</strain>
        <tissue evidence="2">Leaf</tissue>
    </source>
</reference>
<gene>
    <name evidence="2" type="ORF">Bca52824_027123</name>
</gene>
<feature type="compositionally biased region" description="Polar residues" evidence="1">
    <location>
        <begin position="26"/>
        <end position="37"/>
    </location>
</feature>